<feature type="compositionally biased region" description="Basic and acidic residues" evidence="1">
    <location>
        <begin position="54"/>
        <end position="79"/>
    </location>
</feature>
<evidence type="ECO:0000313" key="2">
    <source>
        <dbReference type="EMBL" id="KAK7046316.1"/>
    </source>
</evidence>
<feature type="compositionally biased region" description="Basic and acidic residues" evidence="1">
    <location>
        <begin position="124"/>
        <end position="134"/>
    </location>
</feature>
<dbReference type="EMBL" id="JAWWNJ010000010">
    <property type="protein sequence ID" value="KAK7046316.1"/>
    <property type="molecule type" value="Genomic_DNA"/>
</dbReference>
<organism evidence="2 3">
    <name type="scientific">Favolaschia claudopus</name>
    <dbReference type="NCBI Taxonomy" id="2862362"/>
    <lineage>
        <taxon>Eukaryota</taxon>
        <taxon>Fungi</taxon>
        <taxon>Dikarya</taxon>
        <taxon>Basidiomycota</taxon>
        <taxon>Agaricomycotina</taxon>
        <taxon>Agaricomycetes</taxon>
        <taxon>Agaricomycetidae</taxon>
        <taxon>Agaricales</taxon>
        <taxon>Marasmiineae</taxon>
        <taxon>Mycenaceae</taxon>
        <taxon>Favolaschia</taxon>
    </lineage>
</organism>
<accession>A0AAW0D458</accession>
<feature type="region of interest" description="Disordered" evidence="1">
    <location>
        <begin position="115"/>
        <end position="134"/>
    </location>
</feature>
<gene>
    <name evidence="2" type="ORF">R3P38DRAFT_2765166</name>
</gene>
<evidence type="ECO:0000313" key="3">
    <source>
        <dbReference type="Proteomes" id="UP001362999"/>
    </source>
</evidence>
<reference evidence="2 3" key="1">
    <citation type="journal article" date="2024" name="J Genomics">
        <title>Draft genome sequencing and assembly of Favolaschia claudopus CIRM-BRFM 2984 isolated from oak limbs.</title>
        <authorList>
            <person name="Navarro D."/>
            <person name="Drula E."/>
            <person name="Chaduli D."/>
            <person name="Cazenave R."/>
            <person name="Ahrendt S."/>
            <person name="Wang J."/>
            <person name="Lipzen A."/>
            <person name="Daum C."/>
            <person name="Barry K."/>
            <person name="Grigoriev I.V."/>
            <person name="Favel A."/>
            <person name="Rosso M.N."/>
            <person name="Martin F."/>
        </authorList>
    </citation>
    <scope>NUCLEOTIDE SEQUENCE [LARGE SCALE GENOMIC DNA]</scope>
    <source>
        <strain evidence="2 3">CIRM-BRFM 2984</strain>
    </source>
</reference>
<dbReference type="Proteomes" id="UP001362999">
    <property type="component" value="Unassembled WGS sequence"/>
</dbReference>
<protein>
    <submittedName>
        <fullName evidence="2">Uncharacterized protein</fullName>
    </submittedName>
</protein>
<name>A0AAW0D458_9AGAR</name>
<comment type="caution">
    <text evidence="2">The sequence shown here is derived from an EMBL/GenBank/DDBJ whole genome shotgun (WGS) entry which is preliminary data.</text>
</comment>
<evidence type="ECO:0000256" key="1">
    <source>
        <dbReference type="SAM" id="MobiDB-lite"/>
    </source>
</evidence>
<feature type="region of interest" description="Disordered" evidence="1">
    <location>
        <begin position="1"/>
        <end position="90"/>
    </location>
</feature>
<dbReference type="AlphaFoldDB" id="A0AAW0D458"/>
<feature type="compositionally biased region" description="Basic and acidic residues" evidence="1">
    <location>
        <begin position="28"/>
        <end position="47"/>
    </location>
</feature>
<sequence length="134" mass="14640">MAAPTDAAGAGSDSLRRSAWAAGTAKPYAKDTEGRNETQSDPMERSSKSQRLARGKETNPRSQKELREEKESREKEESGRPGLENSTRICSQVTVTAPHCNSCKGDCRMEVKREGVSTGIQAKGVRDPFANRKN</sequence>
<proteinExistence type="predicted"/>
<keyword evidence="3" id="KW-1185">Reference proteome</keyword>